<keyword evidence="2" id="KW-1185">Reference proteome</keyword>
<gene>
    <name evidence="1" type="ORF">NDU88_000674</name>
</gene>
<protein>
    <submittedName>
        <fullName evidence="1">Uncharacterized protein</fullName>
    </submittedName>
</protein>
<dbReference type="Proteomes" id="UP001066276">
    <property type="component" value="Chromosome 10"/>
</dbReference>
<evidence type="ECO:0000313" key="1">
    <source>
        <dbReference type="EMBL" id="KAJ1095512.1"/>
    </source>
</evidence>
<name>A0AAV7LWH8_PLEWA</name>
<dbReference type="EMBL" id="JANPWB010000014">
    <property type="protein sequence ID" value="KAJ1095512.1"/>
    <property type="molecule type" value="Genomic_DNA"/>
</dbReference>
<comment type="caution">
    <text evidence="1">The sequence shown here is derived from an EMBL/GenBank/DDBJ whole genome shotgun (WGS) entry which is preliminary data.</text>
</comment>
<evidence type="ECO:0000313" key="2">
    <source>
        <dbReference type="Proteomes" id="UP001066276"/>
    </source>
</evidence>
<dbReference type="AlphaFoldDB" id="A0AAV7LWH8"/>
<sequence length="90" mass="9488">MLTPFPVSTSSETYGVCEQRVDNEFVDSAEVEVFDSAAGVFVVSGAGVINNLEEIFIVDGLVDNATADVVGKDVDEEAMATVSINNDGRV</sequence>
<reference evidence="1" key="1">
    <citation type="journal article" date="2022" name="bioRxiv">
        <title>Sequencing and chromosome-scale assembly of the giantPleurodeles waltlgenome.</title>
        <authorList>
            <person name="Brown T."/>
            <person name="Elewa A."/>
            <person name="Iarovenko S."/>
            <person name="Subramanian E."/>
            <person name="Araus A.J."/>
            <person name="Petzold A."/>
            <person name="Susuki M."/>
            <person name="Suzuki K.-i.T."/>
            <person name="Hayashi T."/>
            <person name="Toyoda A."/>
            <person name="Oliveira C."/>
            <person name="Osipova E."/>
            <person name="Leigh N.D."/>
            <person name="Simon A."/>
            <person name="Yun M.H."/>
        </authorList>
    </citation>
    <scope>NUCLEOTIDE SEQUENCE</scope>
    <source>
        <strain evidence="1">20211129_DDA</strain>
        <tissue evidence="1">Liver</tissue>
    </source>
</reference>
<organism evidence="1 2">
    <name type="scientific">Pleurodeles waltl</name>
    <name type="common">Iberian ribbed newt</name>
    <dbReference type="NCBI Taxonomy" id="8319"/>
    <lineage>
        <taxon>Eukaryota</taxon>
        <taxon>Metazoa</taxon>
        <taxon>Chordata</taxon>
        <taxon>Craniata</taxon>
        <taxon>Vertebrata</taxon>
        <taxon>Euteleostomi</taxon>
        <taxon>Amphibia</taxon>
        <taxon>Batrachia</taxon>
        <taxon>Caudata</taxon>
        <taxon>Salamandroidea</taxon>
        <taxon>Salamandridae</taxon>
        <taxon>Pleurodelinae</taxon>
        <taxon>Pleurodeles</taxon>
    </lineage>
</organism>
<proteinExistence type="predicted"/>
<accession>A0AAV7LWH8</accession>